<evidence type="ECO:0000313" key="3">
    <source>
        <dbReference type="Proteomes" id="UP000014601"/>
    </source>
</evidence>
<gene>
    <name evidence="2" type="ORF">HMPREF1576_00777</name>
</gene>
<dbReference type="EMBL" id="ATJO01000063">
    <property type="protein sequence ID" value="EPI50627.1"/>
    <property type="molecule type" value="Genomic_DNA"/>
</dbReference>
<feature type="region of interest" description="Disordered" evidence="1">
    <location>
        <begin position="1"/>
        <end position="40"/>
    </location>
</feature>
<comment type="caution">
    <text evidence="2">The sequence shown here is derived from an EMBL/GenBank/DDBJ whole genome shotgun (WGS) entry which is preliminary data.</text>
</comment>
<reference evidence="2 3" key="1">
    <citation type="submission" date="2013-06" db="EMBL/GenBank/DDBJ databases">
        <authorList>
            <person name="Weinstock G."/>
            <person name="Sodergren E."/>
            <person name="Lobos E.A."/>
            <person name="Fulton L."/>
            <person name="Fulton R."/>
            <person name="Courtney L."/>
            <person name="Fronick C."/>
            <person name="O'Laughlin M."/>
            <person name="Godfrey J."/>
            <person name="Wilson R.M."/>
            <person name="Miner T."/>
            <person name="Farmer C."/>
            <person name="Delehaunty K."/>
            <person name="Cordes M."/>
            <person name="Minx P."/>
            <person name="Tomlinson C."/>
            <person name="Chen J."/>
            <person name="Wollam A."/>
            <person name="Pepin K.H."/>
            <person name="Bhonagiri V."/>
            <person name="Zhang X."/>
            <person name="Warren W."/>
            <person name="Mitreva M."/>
            <person name="Mardis E.R."/>
            <person name="Wilson R.K."/>
        </authorList>
    </citation>
    <scope>NUCLEOTIDE SEQUENCE [LARGE SCALE GENOMIC DNA]</scope>
    <source>
        <strain evidence="2 3">JCP7719</strain>
    </source>
</reference>
<protein>
    <submittedName>
        <fullName evidence="2">Uncharacterized protein</fullName>
    </submittedName>
</protein>
<dbReference type="HOGENOM" id="CLU_3007779_0_0_11"/>
<name>S4I826_9BIFI</name>
<feature type="compositionally biased region" description="Basic and acidic residues" evidence="1">
    <location>
        <begin position="1"/>
        <end position="12"/>
    </location>
</feature>
<sequence>MKFELSLKLDSNHKKKRKKKRRKVKLKSQGKSQEKSPLKWQENKHLTNICAYKLVL</sequence>
<dbReference type="PATRIC" id="fig|1261061.4.peg.678"/>
<evidence type="ECO:0000313" key="2">
    <source>
        <dbReference type="EMBL" id="EPI50627.1"/>
    </source>
</evidence>
<proteinExistence type="predicted"/>
<evidence type="ECO:0000256" key="1">
    <source>
        <dbReference type="SAM" id="MobiDB-lite"/>
    </source>
</evidence>
<organism evidence="2 3">
    <name type="scientific">Gardnerella pickettii JCP7719</name>
    <dbReference type="NCBI Taxonomy" id="1261061"/>
    <lineage>
        <taxon>Bacteria</taxon>
        <taxon>Bacillati</taxon>
        <taxon>Actinomycetota</taxon>
        <taxon>Actinomycetes</taxon>
        <taxon>Bifidobacteriales</taxon>
        <taxon>Bifidobacteriaceae</taxon>
        <taxon>Gardnerella</taxon>
        <taxon>Gardnerella pickettii</taxon>
    </lineage>
</organism>
<dbReference type="AlphaFoldDB" id="S4I826"/>
<dbReference type="Proteomes" id="UP000014601">
    <property type="component" value="Unassembled WGS sequence"/>
</dbReference>
<accession>S4I826</accession>
<feature type="compositionally biased region" description="Basic residues" evidence="1">
    <location>
        <begin position="13"/>
        <end position="28"/>
    </location>
</feature>